<protein>
    <submittedName>
        <fullName evidence="1">Uncharacterized protein</fullName>
    </submittedName>
</protein>
<sequence length="138" mass="15424">MIKLNNKSNFKTFARLATLPGTEYSAIEDFIFFKATKLAYGQVLEALQDDRIYRIGLHACIGDESSLNSVARDVARECKGLPIAIQAVGRALKGQSIYEWQVALKNLKSSKPIDAEDGQRDAFSCLKLSFDNLKNENY</sequence>
<reference evidence="1 2" key="1">
    <citation type="journal article" date="2022" name="DNA Res.">
        <title>Chromosomal-level genome assembly of the orchid tree Bauhinia variegata (Leguminosae; Cercidoideae) supports the allotetraploid origin hypothesis of Bauhinia.</title>
        <authorList>
            <person name="Zhong Y."/>
            <person name="Chen Y."/>
            <person name="Zheng D."/>
            <person name="Pang J."/>
            <person name="Liu Y."/>
            <person name="Luo S."/>
            <person name="Meng S."/>
            <person name="Qian L."/>
            <person name="Wei D."/>
            <person name="Dai S."/>
            <person name="Zhou R."/>
        </authorList>
    </citation>
    <scope>NUCLEOTIDE SEQUENCE [LARGE SCALE GENOMIC DNA]</scope>
    <source>
        <strain evidence="1">BV-YZ2020</strain>
    </source>
</reference>
<dbReference type="EMBL" id="CM039432">
    <property type="protein sequence ID" value="KAI4332205.1"/>
    <property type="molecule type" value="Genomic_DNA"/>
</dbReference>
<name>A0ACB9N7Q7_BAUVA</name>
<dbReference type="Proteomes" id="UP000828941">
    <property type="component" value="Chromosome 7"/>
</dbReference>
<organism evidence="1 2">
    <name type="scientific">Bauhinia variegata</name>
    <name type="common">Purple orchid tree</name>
    <name type="synonym">Phanera variegata</name>
    <dbReference type="NCBI Taxonomy" id="167791"/>
    <lineage>
        <taxon>Eukaryota</taxon>
        <taxon>Viridiplantae</taxon>
        <taxon>Streptophyta</taxon>
        <taxon>Embryophyta</taxon>
        <taxon>Tracheophyta</taxon>
        <taxon>Spermatophyta</taxon>
        <taxon>Magnoliopsida</taxon>
        <taxon>eudicotyledons</taxon>
        <taxon>Gunneridae</taxon>
        <taxon>Pentapetalae</taxon>
        <taxon>rosids</taxon>
        <taxon>fabids</taxon>
        <taxon>Fabales</taxon>
        <taxon>Fabaceae</taxon>
        <taxon>Cercidoideae</taxon>
        <taxon>Cercideae</taxon>
        <taxon>Bauhiniinae</taxon>
        <taxon>Bauhinia</taxon>
    </lineage>
</organism>
<gene>
    <name evidence="1" type="ORF">L6164_017134</name>
</gene>
<proteinExistence type="predicted"/>
<comment type="caution">
    <text evidence="1">The sequence shown here is derived from an EMBL/GenBank/DDBJ whole genome shotgun (WGS) entry which is preliminary data.</text>
</comment>
<evidence type="ECO:0000313" key="1">
    <source>
        <dbReference type="EMBL" id="KAI4332205.1"/>
    </source>
</evidence>
<evidence type="ECO:0000313" key="2">
    <source>
        <dbReference type="Proteomes" id="UP000828941"/>
    </source>
</evidence>
<keyword evidence="2" id="KW-1185">Reference proteome</keyword>
<accession>A0ACB9N7Q7</accession>